<feature type="region of interest" description="Disordered" evidence="1">
    <location>
        <begin position="422"/>
        <end position="458"/>
    </location>
</feature>
<feature type="compositionally biased region" description="Basic and acidic residues" evidence="1">
    <location>
        <begin position="192"/>
        <end position="202"/>
    </location>
</feature>
<organism evidence="3 4">
    <name type="scientific">Mycena belliarum</name>
    <dbReference type="NCBI Taxonomy" id="1033014"/>
    <lineage>
        <taxon>Eukaryota</taxon>
        <taxon>Fungi</taxon>
        <taxon>Dikarya</taxon>
        <taxon>Basidiomycota</taxon>
        <taxon>Agaricomycotina</taxon>
        <taxon>Agaricomycetes</taxon>
        <taxon>Agaricomycetidae</taxon>
        <taxon>Agaricales</taxon>
        <taxon>Marasmiineae</taxon>
        <taxon>Mycenaceae</taxon>
        <taxon>Mycena</taxon>
    </lineage>
</organism>
<accession>A0AAD6UG98</accession>
<dbReference type="InterPro" id="IPR006640">
    <property type="entry name" value="SprT-like_domain"/>
</dbReference>
<gene>
    <name evidence="3" type="ORF">B0H15DRAFT_814663</name>
</gene>
<sequence>MYPRRLMGRSAERIRDDPNVIEISSDEEESPSRKAQPATSALRIPGGGEWHTPTGGARRGSPRPTPTTPKQVPGTPTPSKKRAPPRRPQIVETTSADAAEDEAIVLTDTRGQTPKRKLPAKPLHGNPPRTPSPNKSSRGTRRVATPEGSDIEVEVLGTPLRNPSQGKLQPLFDDESSSESSVAPSTPDSDDSSGREPPDKYTKYWTPAASRGGKVATPSKASSSKTPQKPVTERDLARLKREIRARQERTRVEYAEQVYSYLNKIVFGDKLPLLNEISLIWNNRLQTTAGRAQYHRDRHGNQFVEIHLATRILDCHERIRNTLGHEMCHLACWIISDQIQESHGKLFRMWADKVERKDPNITVSVEHTYEISYEFTWECQSCNNVIGRHRNSLDINKPCRKCKTGQMEALFDDADENVVKKTSKMAAAKTQNSPRPSPRPCGSVASTSSSGDRADSPIYISDDENEELESVHRQNEVFVVTDSASGSDAGDEITELARKFGGITIAHSVCLHARRPTRAKRVQS</sequence>
<dbReference type="GO" id="GO:0006950">
    <property type="term" value="P:response to stress"/>
    <property type="evidence" value="ECO:0007669"/>
    <property type="project" value="UniProtKB-ARBA"/>
</dbReference>
<keyword evidence="4" id="KW-1185">Reference proteome</keyword>
<dbReference type="SMART" id="SM00731">
    <property type="entry name" value="SprT"/>
    <property type="match status" value="1"/>
</dbReference>
<evidence type="ECO:0000313" key="3">
    <source>
        <dbReference type="EMBL" id="KAJ7102448.1"/>
    </source>
</evidence>
<dbReference type="PANTHER" id="PTHR23099:SF0">
    <property type="entry name" value="GERM CELL NUCLEAR ACIDIC PROTEIN"/>
    <property type="match status" value="1"/>
</dbReference>
<feature type="compositionally biased region" description="Polar residues" evidence="1">
    <location>
        <begin position="219"/>
        <end position="229"/>
    </location>
</feature>
<evidence type="ECO:0000313" key="4">
    <source>
        <dbReference type="Proteomes" id="UP001222325"/>
    </source>
</evidence>
<proteinExistence type="predicted"/>
<comment type="caution">
    <text evidence="3">The sequence shown here is derived from an EMBL/GenBank/DDBJ whole genome shotgun (WGS) entry which is preliminary data.</text>
</comment>
<dbReference type="Pfam" id="PF10263">
    <property type="entry name" value="SprT-like"/>
    <property type="match status" value="1"/>
</dbReference>
<protein>
    <submittedName>
        <fullName evidence="3">SprT-like family-domain-containing protein</fullName>
    </submittedName>
</protein>
<dbReference type="AlphaFoldDB" id="A0AAD6UG98"/>
<feature type="region of interest" description="Disordered" evidence="1">
    <location>
        <begin position="1"/>
        <end position="236"/>
    </location>
</feature>
<feature type="domain" description="SprT-like" evidence="2">
    <location>
        <begin position="252"/>
        <end position="409"/>
    </location>
</feature>
<dbReference type="EMBL" id="JARJCN010000003">
    <property type="protein sequence ID" value="KAJ7102448.1"/>
    <property type="molecule type" value="Genomic_DNA"/>
</dbReference>
<dbReference type="PANTHER" id="PTHR23099">
    <property type="entry name" value="TRANSCRIPTIONAL REGULATOR"/>
    <property type="match status" value="1"/>
</dbReference>
<dbReference type="Proteomes" id="UP001222325">
    <property type="component" value="Unassembled WGS sequence"/>
</dbReference>
<name>A0AAD6UG98_9AGAR</name>
<reference evidence="3" key="1">
    <citation type="submission" date="2023-03" db="EMBL/GenBank/DDBJ databases">
        <title>Massive genome expansion in bonnet fungi (Mycena s.s.) driven by repeated elements and novel gene families across ecological guilds.</title>
        <authorList>
            <consortium name="Lawrence Berkeley National Laboratory"/>
            <person name="Harder C.B."/>
            <person name="Miyauchi S."/>
            <person name="Viragh M."/>
            <person name="Kuo A."/>
            <person name="Thoen E."/>
            <person name="Andreopoulos B."/>
            <person name="Lu D."/>
            <person name="Skrede I."/>
            <person name="Drula E."/>
            <person name="Henrissat B."/>
            <person name="Morin E."/>
            <person name="Kohler A."/>
            <person name="Barry K."/>
            <person name="LaButti K."/>
            <person name="Morin E."/>
            <person name="Salamov A."/>
            <person name="Lipzen A."/>
            <person name="Mereny Z."/>
            <person name="Hegedus B."/>
            <person name="Baldrian P."/>
            <person name="Stursova M."/>
            <person name="Weitz H."/>
            <person name="Taylor A."/>
            <person name="Grigoriev I.V."/>
            <person name="Nagy L.G."/>
            <person name="Martin F."/>
            <person name="Kauserud H."/>
        </authorList>
    </citation>
    <scope>NUCLEOTIDE SEQUENCE</scope>
    <source>
        <strain evidence="3">CBHHK173m</strain>
    </source>
</reference>
<evidence type="ECO:0000259" key="2">
    <source>
        <dbReference type="SMART" id="SM00731"/>
    </source>
</evidence>
<evidence type="ECO:0000256" key="1">
    <source>
        <dbReference type="SAM" id="MobiDB-lite"/>
    </source>
</evidence>
<dbReference type="GO" id="GO:0005634">
    <property type="term" value="C:nucleus"/>
    <property type="evidence" value="ECO:0007669"/>
    <property type="project" value="TreeGrafter"/>
</dbReference>